<reference evidence="2" key="2">
    <citation type="submission" date="2023-06" db="EMBL/GenBank/DDBJ databases">
        <authorList>
            <person name="Ma L."/>
            <person name="Liu K.-W."/>
            <person name="Li Z."/>
            <person name="Hsiao Y.-Y."/>
            <person name="Qi Y."/>
            <person name="Fu T."/>
            <person name="Tang G."/>
            <person name="Zhang D."/>
            <person name="Sun W.-H."/>
            <person name="Liu D.-K."/>
            <person name="Li Y."/>
            <person name="Chen G.-Z."/>
            <person name="Liu X.-D."/>
            <person name="Liao X.-Y."/>
            <person name="Jiang Y.-T."/>
            <person name="Yu X."/>
            <person name="Hao Y."/>
            <person name="Huang J."/>
            <person name="Zhao X.-W."/>
            <person name="Ke S."/>
            <person name="Chen Y.-Y."/>
            <person name="Wu W.-L."/>
            <person name="Hsu J.-L."/>
            <person name="Lin Y.-F."/>
            <person name="Huang M.-D."/>
            <person name="Li C.-Y."/>
            <person name="Huang L."/>
            <person name="Wang Z.-W."/>
            <person name="Zhao X."/>
            <person name="Zhong W.-Y."/>
            <person name="Peng D.-H."/>
            <person name="Ahmad S."/>
            <person name="Lan S."/>
            <person name="Zhang J.-S."/>
            <person name="Tsai W.-C."/>
            <person name="Van De Peer Y."/>
            <person name="Liu Z.-J."/>
        </authorList>
    </citation>
    <scope>NUCLEOTIDE SEQUENCE</scope>
    <source>
        <strain evidence="2">SCP</strain>
        <tissue evidence="2">Leaves</tissue>
    </source>
</reference>
<feature type="region of interest" description="Disordered" evidence="1">
    <location>
        <begin position="1"/>
        <end position="43"/>
    </location>
</feature>
<dbReference type="EMBL" id="JAUJYN010000002">
    <property type="protein sequence ID" value="KAK1277013.1"/>
    <property type="molecule type" value="Genomic_DNA"/>
</dbReference>
<dbReference type="PANTHER" id="PTHR21581:SF6">
    <property type="entry name" value="TRAFFICKING PROTEIN PARTICLE COMPLEX SUBUNIT 12"/>
    <property type="match status" value="1"/>
</dbReference>
<evidence type="ECO:0000256" key="1">
    <source>
        <dbReference type="SAM" id="MobiDB-lite"/>
    </source>
</evidence>
<reference evidence="2" key="1">
    <citation type="journal article" date="2023" name="Nat. Commun.">
        <title>Diploid and tetraploid genomes of Acorus and the evolution of monocots.</title>
        <authorList>
            <person name="Ma L."/>
            <person name="Liu K.W."/>
            <person name="Li Z."/>
            <person name="Hsiao Y.Y."/>
            <person name="Qi Y."/>
            <person name="Fu T."/>
            <person name="Tang G.D."/>
            <person name="Zhang D."/>
            <person name="Sun W.H."/>
            <person name="Liu D.K."/>
            <person name="Li Y."/>
            <person name="Chen G.Z."/>
            <person name="Liu X.D."/>
            <person name="Liao X.Y."/>
            <person name="Jiang Y.T."/>
            <person name="Yu X."/>
            <person name="Hao Y."/>
            <person name="Huang J."/>
            <person name="Zhao X.W."/>
            <person name="Ke S."/>
            <person name="Chen Y.Y."/>
            <person name="Wu W.L."/>
            <person name="Hsu J.L."/>
            <person name="Lin Y.F."/>
            <person name="Huang M.D."/>
            <person name="Li C.Y."/>
            <person name="Huang L."/>
            <person name="Wang Z.W."/>
            <person name="Zhao X."/>
            <person name="Zhong W.Y."/>
            <person name="Peng D.H."/>
            <person name="Ahmad S."/>
            <person name="Lan S."/>
            <person name="Zhang J.S."/>
            <person name="Tsai W.C."/>
            <person name="Van de Peer Y."/>
            <person name="Liu Z.J."/>
        </authorList>
    </citation>
    <scope>NUCLEOTIDE SEQUENCE</scope>
    <source>
        <strain evidence="2">SCP</strain>
    </source>
</reference>
<dbReference type="Gene3D" id="1.25.40.10">
    <property type="entry name" value="Tetratricopeptide repeat domain"/>
    <property type="match status" value="1"/>
</dbReference>
<comment type="caution">
    <text evidence="2">The sequence shown here is derived from an EMBL/GenBank/DDBJ whole genome shotgun (WGS) entry which is preliminary data.</text>
</comment>
<evidence type="ECO:0008006" key="4">
    <source>
        <dbReference type="Google" id="ProtNLM"/>
    </source>
</evidence>
<organism evidence="2 3">
    <name type="scientific">Acorus gramineus</name>
    <name type="common">Dwarf sweet flag</name>
    <dbReference type="NCBI Taxonomy" id="55184"/>
    <lineage>
        <taxon>Eukaryota</taxon>
        <taxon>Viridiplantae</taxon>
        <taxon>Streptophyta</taxon>
        <taxon>Embryophyta</taxon>
        <taxon>Tracheophyta</taxon>
        <taxon>Spermatophyta</taxon>
        <taxon>Magnoliopsida</taxon>
        <taxon>Liliopsida</taxon>
        <taxon>Acoraceae</taxon>
        <taxon>Acorus</taxon>
    </lineage>
</organism>
<evidence type="ECO:0000313" key="2">
    <source>
        <dbReference type="EMBL" id="KAK1277013.1"/>
    </source>
</evidence>
<sequence>MDPVSGPDVDETLSTDLQRTLSLSDPLTTPPPSPSPSLPSPLDDCLDVDSLQELAVRGSWRSILDKVSRARKLSLLKTPHEHLVYLSFNVLSLLKLRRFSDAASDLSSLLSPSSPDADPFDDPRYRYETYPDVYPGRSGSMVPFALRWIHALLPQHLGRRSETLDRLYLLLDLVRRKAWKRREVSVLSSIVANHFAHREFDVCLALIGDLLRLRSSDPVLLSRLGYVQTQMGDLEGARDTFARVEALSADVNLVSRNRAVIRVVEKEFTEAVREYEVCVERDPSDVVAINNKALCLMYSRDLSGAIKVLEGALERVPTEALNETVVVNLCSMYELAHVNHSDIKKSLGNWIAKVAPDDFDSSCTRL</sequence>
<evidence type="ECO:0000313" key="3">
    <source>
        <dbReference type="Proteomes" id="UP001179952"/>
    </source>
</evidence>
<dbReference type="InterPro" id="IPR011990">
    <property type="entry name" value="TPR-like_helical_dom_sf"/>
</dbReference>
<dbReference type="Proteomes" id="UP001179952">
    <property type="component" value="Unassembled WGS sequence"/>
</dbReference>
<feature type="compositionally biased region" description="Pro residues" evidence="1">
    <location>
        <begin position="28"/>
        <end position="39"/>
    </location>
</feature>
<dbReference type="PANTHER" id="PTHR21581">
    <property type="entry name" value="D-ALANYL-D-ALANINE CARBOXYPEPTIDASE"/>
    <property type="match status" value="1"/>
</dbReference>
<gene>
    <name evidence="2" type="ORF">QJS04_geneDACA014454</name>
</gene>
<dbReference type="AlphaFoldDB" id="A0AAV9BM22"/>
<dbReference type="SUPFAM" id="SSF48452">
    <property type="entry name" value="TPR-like"/>
    <property type="match status" value="1"/>
</dbReference>
<accession>A0AAV9BM22</accession>
<protein>
    <recommendedName>
        <fullName evidence="4">Trafficking protein particle complex subunit 12</fullName>
    </recommendedName>
</protein>
<proteinExistence type="predicted"/>
<name>A0AAV9BM22_ACOGR</name>
<keyword evidence="3" id="KW-1185">Reference proteome</keyword>